<evidence type="ECO:0000313" key="2">
    <source>
        <dbReference type="Proteomes" id="UP000015241"/>
    </source>
</evidence>
<proteinExistence type="predicted"/>
<evidence type="ECO:0000313" key="1">
    <source>
        <dbReference type="EMBL" id="EPT04722.1"/>
    </source>
</evidence>
<reference evidence="1 2" key="1">
    <citation type="journal article" date="2012" name="Science">
        <title>The Paleozoic origin of enzymatic lignin decomposition reconstructed from 31 fungal genomes.</title>
        <authorList>
            <person name="Floudas D."/>
            <person name="Binder M."/>
            <person name="Riley R."/>
            <person name="Barry K."/>
            <person name="Blanchette R.A."/>
            <person name="Henrissat B."/>
            <person name="Martinez A.T."/>
            <person name="Otillar R."/>
            <person name="Spatafora J.W."/>
            <person name="Yadav J.S."/>
            <person name="Aerts A."/>
            <person name="Benoit I."/>
            <person name="Boyd A."/>
            <person name="Carlson A."/>
            <person name="Copeland A."/>
            <person name="Coutinho P.M."/>
            <person name="de Vries R.P."/>
            <person name="Ferreira P."/>
            <person name="Findley K."/>
            <person name="Foster B."/>
            <person name="Gaskell J."/>
            <person name="Glotzer D."/>
            <person name="Gorecki P."/>
            <person name="Heitman J."/>
            <person name="Hesse C."/>
            <person name="Hori C."/>
            <person name="Igarashi K."/>
            <person name="Jurgens J.A."/>
            <person name="Kallen N."/>
            <person name="Kersten P."/>
            <person name="Kohler A."/>
            <person name="Kuees U."/>
            <person name="Kumar T.K.A."/>
            <person name="Kuo A."/>
            <person name="LaButti K."/>
            <person name="Larrondo L.F."/>
            <person name="Lindquist E."/>
            <person name="Ling A."/>
            <person name="Lombard V."/>
            <person name="Lucas S."/>
            <person name="Lundell T."/>
            <person name="Martin R."/>
            <person name="McLaughlin D.J."/>
            <person name="Morgenstern I."/>
            <person name="Morin E."/>
            <person name="Murat C."/>
            <person name="Nagy L.G."/>
            <person name="Nolan M."/>
            <person name="Ohm R.A."/>
            <person name="Patyshakuliyeva A."/>
            <person name="Rokas A."/>
            <person name="Ruiz-Duenas F.J."/>
            <person name="Sabat G."/>
            <person name="Salamov A."/>
            <person name="Samejima M."/>
            <person name="Schmutz J."/>
            <person name="Slot J.C."/>
            <person name="St John F."/>
            <person name="Stenlid J."/>
            <person name="Sun H."/>
            <person name="Sun S."/>
            <person name="Syed K."/>
            <person name="Tsang A."/>
            <person name="Wiebenga A."/>
            <person name="Young D."/>
            <person name="Pisabarro A."/>
            <person name="Eastwood D.C."/>
            <person name="Martin F."/>
            <person name="Cullen D."/>
            <person name="Grigoriev I.V."/>
            <person name="Hibbett D.S."/>
        </authorList>
    </citation>
    <scope>NUCLEOTIDE SEQUENCE</scope>
    <source>
        <strain evidence="2">FP-58527</strain>
    </source>
</reference>
<sequence>MCITDWVAAQRRRRISGKFAKIYKSGLWSRLAREAQQEGDTTQLLLPFEPPSPPEYSPVPFLSTSPGFPASSVPHAFLIDLDPNSPLST</sequence>
<dbReference type="HOGENOM" id="CLU_2454770_0_0_1"/>
<name>S8EHY7_FOMSC</name>
<gene>
    <name evidence="1" type="ORF">FOMPIDRAFT_82008</name>
</gene>
<dbReference type="Proteomes" id="UP000015241">
    <property type="component" value="Unassembled WGS sequence"/>
</dbReference>
<organism evidence="1 2">
    <name type="scientific">Fomitopsis schrenkii</name>
    <name type="common">Brown rot fungus</name>
    <dbReference type="NCBI Taxonomy" id="2126942"/>
    <lineage>
        <taxon>Eukaryota</taxon>
        <taxon>Fungi</taxon>
        <taxon>Dikarya</taxon>
        <taxon>Basidiomycota</taxon>
        <taxon>Agaricomycotina</taxon>
        <taxon>Agaricomycetes</taxon>
        <taxon>Polyporales</taxon>
        <taxon>Fomitopsis</taxon>
    </lineage>
</organism>
<dbReference type="AlphaFoldDB" id="S8EHY7"/>
<protein>
    <submittedName>
        <fullName evidence="1">Uncharacterized protein</fullName>
    </submittedName>
</protein>
<dbReference type="InParanoid" id="S8EHY7"/>
<accession>S8EHY7</accession>
<dbReference type="EMBL" id="KE504126">
    <property type="protein sequence ID" value="EPT04722.1"/>
    <property type="molecule type" value="Genomic_DNA"/>
</dbReference>
<keyword evidence="2" id="KW-1185">Reference proteome</keyword>